<evidence type="ECO:0000256" key="9">
    <source>
        <dbReference type="ARBA" id="ARBA00048205"/>
    </source>
</evidence>
<evidence type="ECO:0000256" key="1">
    <source>
        <dbReference type="ARBA" id="ARBA00002790"/>
    </source>
</evidence>
<dbReference type="Pfam" id="PF01207">
    <property type="entry name" value="Dus"/>
    <property type="match status" value="1"/>
</dbReference>
<evidence type="ECO:0000256" key="5">
    <source>
        <dbReference type="ARBA" id="ARBA00022694"/>
    </source>
</evidence>
<keyword evidence="5 11" id="KW-0819">tRNA processing</keyword>
<proteinExistence type="inferred from homology"/>
<dbReference type="KEGG" id="sfc:Spiaf_2067"/>
<dbReference type="CDD" id="cd02801">
    <property type="entry name" value="DUS_like_FMN"/>
    <property type="match status" value="1"/>
</dbReference>
<evidence type="ECO:0000313" key="16">
    <source>
        <dbReference type="Proteomes" id="UP000007383"/>
    </source>
</evidence>
<keyword evidence="6" id="KW-0521">NADP</keyword>
<dbReference type="PIRSF" id="PIRSF006621">
    <property type="entry name" value="Dus"/>
    <property type="match status" value="1"/>
</dbReference>
<evidence type="ECO:0000256" key="2">
    <source>
        <dbReference type="ARBA" id="ARBA00022555"/>
    </source>
</evidence>
<dbReference type="eggNOG" id="COG0042">
    <property type="taxonomic scope" value="Bacteria"/>
</dbReference>
<dbReference type="STRING" id="889378.Spiaf_2067"/>
<keyword evidence="3 11" id="KW-0285">Flavoprotein</keyword>
<accession>H9UKS2</accession>
<evidence type="ECO:0000256" key="10">
    <source>
        <dbReference type="ARBA" id="ARBA00048802"/>
    </source>
</evidence>
<dbReference type="Gene3D" id="1.10.1200.80">
    <property type="entry name" value="Putative flavin oxidoreducatase, domain 2"/>
    <property type="match status" value="1"/>
</dbReference>
<comment type="catalytic activity">
    <reaction evidence="9">
        <text>a 5,6-dihydrouridine in tRNA + NADP(+) = a uridine in tRNA + NADPH + H(+)</text>
        <dbReference type="Rhea" id="RHEA:23624"/>
        <dbReference type="Rhea" id="RHEA-COMP:13339"/>
        <dbReference type="Rhea" id="RHEA-COMP:13887"/>
        <dbReference type="ChEBI" id="CHEBI:15378"/>
        <dbReference type="ChEBI" id="CHEBI:57783"/>
        <dbReference type="ChEBI" id="CHEBI:58349"/>
        <dbReference type="ChEBI" id="CHEBI:65315"/>
        <dbReference type="ChEBI" id="CHEBI:74443"/>
    </reaction>
</comment>
<gene>
    <name evidence="15" type="ordered locus">Spiaf_2067</name>
</gene>
<evidence type="ECO:0000256" key="3">
    <source>
        <dbReference type="ARBA" id="ARBA00022630"/>
    </source>
</evidence>
<feature type="domain" description="DUS-like FMN-binding" evidence="14">
    <location>
        <begin position="15"/>
        <end position="306"/>
    </location>
</feature>
<evidence type="ECO:0000256" key="4">
    <source>
        <dbReference type="ARBA" id="ARBA00022643"/>
    </source>
</evidence>
<dbReference type="HOGENOM" id="CLU_013299_0_3_12"/>
<evidence type="ECO:0000256" key="8">
    <source>
        <dbReference type="ARBA" id="ARBA00023002"/>
    </source>
</evidence>
<comment type="cofactor">
    <cofactor evidence="11 13">
        <name>FMN</name>
        <dbReference type="ChEBI" id="CHEBI:58210"/>
    </cofactor>
</comment>
<evidence type="ECO:0000256" key="12">
    <source>
        <dbReference type="PIRSR" id="PIRSR006621-1"/>
    </source>
</evidence>
<keyword evidence="4 11" id="KW-0288">FMN</keyword>
<keyword evidence="16" id="KW-1185">Reference proteome</keyword>
<dbReference type="PATRIC" id="fig|889378.3.peg.2054"/>
<dbReference type="EC" id="1.3.1.-" evidence="11"/>
<keyword evidence="2" id="KW-0820">tRNA-binding</keyword>
<organism evidence="15 16">
    <name type="scientific">Spirochaeta africana (strain ATCC 700263 / DSM 8902 / Z-7692)</name>
    <dbReference type="NCBI Taxonomy" id="889378"/>
    <lineage>
        <taxon>Bacteria</taxon>
        <taxon>Pseudomonadati</taxon>
        <taxon>Spirochaetota</taxon>
        <taxon>Spirochaetia</taxon>
        <taxon>Spirochaetales</taxon>
        <taxon>Spirochaetaceae</taxon>
        <taxon>Spirochaeta</taxon>
    </lineage>
</organism>
<dbReference type="GO" id="GO:0000049">
    <property type="term" value="F:tRNA binding"/>
    <property type="evidence" value="ECO:0007669"/>
    <property type="project" value="UniProtKB-KW"/>
</dbReference>
<keyword evidence="8 11" id="KW-0560">Oxidoreductase</keyword>
<dbReference type="InterPro" id="IPR024036">
    <property type="entry name" value="tRNA-dHydroUridine_Synthase_C"/>
</dbReference>
<evidence type="ECO:0000256" key="11">
    <source>
        <dbReference type="PIRNR" id="PIRNR006621"/>
    </source>
</evidence>
<evidence type="ECO:0000256" key="7">
    <source>
        <dbReference type="ARBA" id="ARBA00022884"/>
    </source>
</evidence>
<evidence type="ECO:0000256" key="13">
    <source>
        <dbReference type="PIRSR" id="PIRSR006621-2"/>
    </source>
</evidence>
<comment type="function">
    <text evidence="1 11">Catalyzes the synthesis of 5,6-dihydrouridine (D), a modified base found in the D-loop of most tRNAs, via the reduction of the C5-C6 double bond in target uridines.</text>
</comment>
<evidence type="ECO:0000259" key="14">
    <source>
        <dbReference type="Pfam" id="PF01207"/>
    </source>
</evidence>
<reference evidence="16" key="1">
    <citation type="journal article" date="2013" name="Stand. Genomic Sci.">
        <title>Complete genome sequence of the halophilic bacterium Spirochaeta africana type strain (Z-7692(T)) from the alkaline Lake Magadi in the East African Rift.</title>
        <authorList>
            <person name="Liolos K."/>
            <person name="Abt B."/>
            <person name="Scheuner C."/>
            <person name="Teshima H."/>
            <person name="Held B."/>
            <person name="Lapidus A."/>
            <person name="Nolan M."/>
            <person name="Lucas S."/>
            <person name="Deshpande S."/>
            <person name="Cheng J.F."/>
            <person name="Tapia R."/>
            <person name="Goodwin L.A."/>
            <person name="Pitluck S."/>
            <person name="Pagani I."/>
            <person name="Ivanova N."/>
            <person name="Mavromatis K."/>
            <person name="Mikhailova N."/>
            <person name="Huntemann M."/>
            <person name="Pati A."/>
            <person name="Chen A."/>
            <person name="Palaniappan K."/>
            <person name="Land M."/>
            <person name="Rohde M."/>
            <person name="Tindall B.J."/>
            <person name="Detter J.C."/>
            <person name="Goker M."/>
            <person name="Bristow J."/>
            <person name="Eisen J.A."/>
            <person name="Markowitz V."/>
            <person name="Hugenholtz P."/>
            <person name="Woyke T."/>
            <person name="Klenk H.P."/>
            <person name="Kyrpides N.C."/>
        </authorList>
    </citation>
    <scope>NUCLEOTIDE SEQUENCE</scope>
    <source>
        <strain evidence="16">ATCC 700263 / DSM 8902 / Z-7692</strain>
    </source>
</reference>
<keyword evidence="13" id="KW-0547">Nucleotide-binding</keyword>
<dbReference type="PANTHER" id="PTHR45846">
    <property type="entry name" value="TRNA-DIHYDROURIDINE(47) SYNTHASE [NAD(P)(+)]-LIKE"/>
    <property type="match status" value="1"/>
</dbReference>
<comment type="similarity">
    <text evidence="11">Belongs to the dus family.</text>
</comment>
<name>H9UKS2_SPIAZ</name>
<dbReference type="InterPro" id="IPR013785">
    <property type="entry name" value="Aldolase_TIM"/>
</dbReference>
<dbReference type="InterPro" id="IPR001269">
    <property type="entry name" value="DUS_fam"/>
</dbReference>
<comment type="catalytic activity">
    <reaction evidence="10">
        <text>a 5,6-dihydrouridine in tRNA + NAD(+) = a uridine in tRNA + NADH + H(+)</text>
        <dbReference type="Rhea" id="RHEA:54452"/>
        <dbReference type="Rhea" id="RHEA-COMP:13339"/>
        <dbReference type="Rhea" id="RHEA-COMP:13887"/>
        <dbReference type="ChEBI" id="CHEBI:15378"/>
        <dbReference type="ChEBI" id="CHEBI:57540"/>
        <dbReference type="ChEBI" id="CHEBI:57945"/>
        <dbReference type="ChEBI" id="CHEBI:65315"/>
        <dbReference type="ChEBI" id="CHEBI:74443"/>
    </reaction>
</comment>
<dbReference type="EMBL" id="CP003282">
    <property type="protein sequence ID" value="AFG38115.1"/>
    <property type="molecule type" value="Genomic_DNA"/>
</dbReference>
<sequence length="324" mass="36248">MPFSFTALPRPFFALAPMEDVTDRVFRGLIADLAPPDLFFTEFIAAQALAARRRTTMAALPFSEPERPIAAQIWGIEPEQFYQAAVLLSEHGYDAIDINMGCPARKIIKKGACAGLIGNLSLTSELIHATREGAAGRLPISVKTRIGIEQPVTEEWCGFLLEQNLDALTLHPRTAVQMSEGTADWQHVRTCVAIRDSMGSSTVIIGNGDVQSLSHGRRLSQETGADGIMIGRGIFANPYFFDESRTPLRDCSRATKLSLAREHTRRFQAAYGSSRNFEILKKFYKCYIVDFPGWEDDFRELMQTHSYAEAYQLLDFWLESPEIS</sequence>
<feature type="active site" description="Proton donor" evidence="12">
    <location>
        <position position="102"/>
    </location>
</feature>
<keyword evidence="7" id="KW-0694">RNA-binding</keyword>
<feature type="binding site" evidence="13">
    <location>
        <begin position="231"/>
        <end position="232"/>
    </location>
    <ligand>
        <name>FMN</name>
        <dbReference type="ChEBI" id="CHEBI:58210"/>
    </ligand>
</feature>
<dbReference type="PANTHER" id="PTHR45846:SF1">
    <property type="entry name" value="TRNA-DIHYDROURIDINE(47) SYNTHASE [NAD(P)(+)]-LIKE"/>
    <property type="match status" value="1"/>
</dbReference>
<dbReference type="Proteomes" id="UP000007383">
    <property type="component" value="Chromosome"/>
</dbReference>
<feature type="binding site" evidence="13">
    <location>
        <position position="171"/>
    </location>
    <ligand>
        <name>FMN</name>
        <dbReference type="ChEBI" id="CHEBI:58210"/>
    </ligand>
</feature>
<dbReference type="SUPFAM" id="SSF51395">
    <property type="entry name" value="FMN-linked oxidoreductases"/>
    <property type="match status" value="1"/>
</dbReference>
<dbReference type="InterPro" id="IPR035587">
    <property type="entry name" value="DUS-like_FMN-bd"/>
</dbReference>
<feature type="binding site" evidence="13">
    <location>
        <position position="72"/>
    </location>
    <ligand>
        <name>FMN</name>
        <dbReference type="ChEBI" id="CHEBI:58210"/>
    </ligand>
</feature>
<evidence type="ECO:0000256" key="6">
    <source>
        <dbReference type="ARBA" id="ARBA00022857"/>
    </source>
</evidence>
<dbReference type="GO" id="GO:0017150">
    <property type="term" value="F:tRNA dihydrouridine synthase activity"/>
    <property type="evidence" value="ECO:0007669"/>
    <property type="project" value="InterPro"/>
</dbReference>
<dbReference type="Gene3D" id="3.20.20.70">
    <property type="entry name" value="Aldolase class I"/>
    <property type="match status" value="1"/>
</dbReference>
<evidence type="ECO:0000313" key="15">
    <source>
        <dbReference type="EMBL" id="AFG38115.1"/>
    </source>
</evidence>
<feature type="binding site" evidence="13">
    <location>
        <position position="143"/>
    </location>
    <ligand>
        <name>FMN</name>
        <dbReference type="ChEBI" id="CHEBI:58210"/>
    </ligand>
</feature>
<dbReference type="OrthoDB" id="9764501at2"/>
<dbReference type="AlphaFoldDB" id="H9UKS2"/>
<protein>
    <recommendedName>
        <fullName evidence="11">tRNA-dihydrouridine synthase</fullName>
        <ecNumber evidence="11">1.3.1.-</ecNumber>
    </recommendedName>
</protein>
<dbReference type="GO" id="GO:0050660">
    <property type="term" value="F:flavin adenine dinucleotide binding"/>
    <property type="evidence" value="ECO:0007669"/>
    <property type="project" value="InterPro"/>
</dbReference>